<keyword evidence="7" id="KW-0812">Transmembrane</keyword>
<dbReference type="Pfam" id="PF02518">
    <property type="entry name" value="HATPase_c"/>
    <property type="match status" value="1"/>
</dbReference>
<dbReference type="PANTHER" id="PTHR44936:SF10">
    <property type="entry name" value="SENSOR PROTEIN RSTB"/>
    <property type="match status" value="1"/>
</dbReference>
<reference evidence="9 10" key="1">
    <citation type="submission" date="2020-11" db="EMBL/GenBank/DDBJ databases">
        <title>Carbohydrate-dependent, anaerobic sulfur respiration: A novel catabolism in halophilic archaea.</title>
        <authorList>
            <person name="Sorokin D.Y."/>
            <person name="Messina E."/>
            <person name="Smedile F."/>
            <person name="La Cono V."/>
            <person name="Hallsworth J.E."/>
            <person name="Yakimov M.M."/>
        </authorList>
    </citation>
    <scope>NUCLEOTIDE SEQUENCE [LARGE SCALE GENOMIC DNA]</scope>
    <source>
        <strain evidence="9 10">HSR-Est</strain>
    </source>
</reference>
<keyword evidence="7" id="KW-1133">Transmembrane helix</keyword>
<feature type="transmembrane region" description="Helical" evidence="7">
    <location>
        <begin position="105"/>
        <end position="124"/>
    </location>
</feature>
<keyword evidence="5 9" id="KW-0418">Kinase</keyword>
<evidence type="ECO:0000256" key="1">
    <source>
        <dbReference type="ARBA" id="ARBA00000085"/>
    </source>
</evidence>
<evidence type="ECO:0000256" key="7">
    <source>
        <dbReference type="SAM" id="Phobius"/>
    </source>
</evidence>
<evidence type="ECO:0000256" key="4">
    <source>
        <dbReference type="ARBA" id="ARBA00022741"/>
    </source>
</evidence>
<sequence>MSSFFRARPTVWRLGAAGFISLLGVVLVVPTIAHLIALQGPLSGLVVAGVGSLVAAVLVAAGFLLYWADLTGAHLLRIAGWATLGTVLLGLVITLIVFAGIDLPVYAAATLLSVSTFAHVLIGVRDVQRIRAEELARQREQLAVLNRIVRHNLRQVAQRLLGVGGRLPHVEDDARAELGDDIEGIATDLTEMNEMLDRSRAVIDTDRAGESVVNLTQTIEDVAAKYRDAHPNAAIETDFGGKYHVRGGDHLRDALAELVENAIVHAETTPHVTIAANARGGRVIVEIADRGPGIPESERAVIMREAEIDQLTHSQGLGLWFVRWVMDTYDGDIEIESDRSGGTTVRLELPLAQP</sequence>
<dbReference type="PROSITE" id="PS50109">
    <property type="entry name" value="HIS_KIN"/>
    <property type="match status" value="1"/>
</dbReference>
<evidence type="ECO:0000313" key="9">
    <source>
        <dbReference type="EMBL" id="QSG16089.1"/>
    </source>
</evidence>
<feature type="transmembrane region" description="Helical" evidence="7">
    <location>
        <begin position="78"/>
        <end position="99"/>
    </location>
</feature>
<proteinExistence type="predicted"/>
<name>A0A897NZU9_9EURY</name>
<keyword evidence="7" id="KW-0472">Membrane</keyword>
<dbReference type="CDD" id="cd00075">
    <property type="entry name" value="HATPase"/>
    <property type="match status" value="1"/>
</dbReference>
<dbReference type="EC" id="2.7.13.3" evidence="2"/>
<dbReference type="Gene3D" id="3.30.565.10">
    <property type="entry name" value="Histidine kinase-like ATPase, C-terminal domain"/>
    <property type="match status" value="1"/>
</dbReference>
<feature type="domain" description="Histidine kinase" evidence="8">
    <location>
        <begin position="251"/>
        <end position="353"/>
    </location>
</feature>
<dbReference type="SUPFAM" id="SSF55874">
    <property type="entry name" value="ATPase domain of HSP90 chaperone/DNA topoisomerase II/histidine kinase"/>
    <property type="match status" value="1"/>
</dbReference>
<dbReference type="GO" id="GO:0005524">
    <property type="term" value="F:ATP binding"/>
    <property type="evidence" value="ECO:0007669"/>
    <property type="project" value="UniProtKB-KW"/>
</dbReference>
<evidence type="ECO:0000313" key="10">
    <source>
        <dbReference type="Proteomes" id="UP000663292"/>
    </source>
</evidence>
<gene>
    <name evidence="9" type="ORF">HSEST_2579</name>
</gene>
<dbReference type="InterPro" id="IPR003594">
    <property type="entry name" value="HATPase_dom"/>
</dbReference>
<evidence type="ECO:0000256" key="5">
    <source>
        <dbReference type="ARBA" id="ARBA00022777"/>
    </source>
</evidence>
<keyword evidence="6" id="KW-0067">ATP-binding</keyword>
<dbReference type="SMART" id="SM00387">
    <property type="entry name" value="HATPase_c"/>
    <property type="match status" value="1"/>
</dbReference>
<keyword evidence="4" id="KW-0547">Nucleotide-binding</keyword>
<feature type="transmembrane region" description="Helical" evidence="7">
    <location>
        <begin position="12"/>
        <end position="36"/>
    </location>
</feature>
<feature type="transmembrane region" description="Helical" evidence="7">
    <location>
        <begin position="42"/>
        <end position="66"/>
    </location>
</feature>
<keyword evidence="10" id="KW-1185">Reference proteome</keyword>
<dbReference type="InterPro" id="IPR004358">
    <property type="entry name" value="Sig_transdc_His_kin-like_C"/>
</dbReference>
<dbReference type="InterPro" id="IPR005467">
    <property type="entry name" value="His_kinase_dom"/>
</dbReference>
<dbReference type="GO" id="GO:0004673">
    <property type="term" value="F:protein histidine kinase activity"/>
    <property type="evidence" value="ECO:0007669"/>
    <property type="project" value="UniProtKB-EC"/>
</dbReference>
<evidence type="ECO:0000259" key="8">
    <source>
        <dbReference type="PROSITE" id="PS50109"/>
    </source>
</evidence>
<dbReference type="InterPro" id="IPR050980">
    <property type="entry name" value="2C_sensor_his_kinase"/>
</dbReference>
<evidence type="ECO:0000256" key="2">
    <source>
        <dbReference type="ARBA" id="ARBA00012438"/>
    </source>
</evidence>
<evidence type="ECO:0000256" key="6">
    <source>
        <dbReference type="ARBA" id="ARBA00022840"/>
    </source>
</evidence>
<dbReference type="RefSeq" id="WP_229121364.1">
    <property type="nucleotide sequence ID" value="NZ_CP064791.1"/>
</dbReference>
<dbReference type="PRINTS" id="PR00344">
    <property type="entry name" value="BCTRLSENSOR"/>
</dbReference>
<protein>
    <recommendedName>
        <fullName evidence="2">histidine kinase</fullName>
        <ecNumber evidence="2">2.7.13.3</ecNumber>
    </recommendedName>
</protein>
<dbReference type="EMBL" id="CP064791">
    <property type="protein sequence ID" value="QSG16089.1"/>
    <property type="molecule type" value="Genomic_DNA"/>
</dbReference>
<dbReference type="Proteomes" id="UP000663292">
    <property type="component" value="Chromosome"/>
</dbReference>
<organism evidence="9 10">
    <name type="scientific">Halapricum desulfuricans</name>
    <dbReference type="NCBI Taxonomy" id="2841257"/>
    <lineage>
        <taxon>Archaea</taxon>
        <taxon>Methanobacteriati</taxon>
        <taxon>Methanobacteriota</taxon>
        <taxon>Stenosarchaea group</taxon>
        <taxon>Halobacteria</taxon>
        <taxon>Halobacteriales</taxon>
        <taxon>Haloarculaceae</taxon>
        <taxon>Halapricum</taxon>
    </lineage>
</organism>
<dbReference type="InterPro" id="IPR036890">
    <property type="entry name" value="HATPase_C_sf"/>
</dbReference>
<dbReference type="PANTHER" id="PTHR44936">
    <property type="entry name" value="SENSOR PROTEIN CREC"/>
    <property type="match status" value="1"/>
</dbReference>
<comment type="catalytic activity">
    <reaction evidence="1">
        <text>ATP + protein L-histidine = ADP + protein N-phospho-L-histidine.</text>
        <dbReference type="EC" id="2.7.13.3"/>
    </reaction>
</comment>
<dbReference type="AlphaFoldDB" id="A0A897NZU9"/>
<evidence type="ECO:0000256" key="3">
    <source>
        <dbReference type="ARBA" id="ARBA00022679"/>
    </source>
</evidence>
<dbReference type="GeneID" id="68859212"/>
<keyword evidence="3" id="KW-0808">Transferase</keyword>
<accession>A0A897NZU9</accession>